<name>S8EG99_FOMSC</name>
<sequence length="192" mass="20809">MNPFAAGGWGARSGMAPSIFGALPTTTIANAGTMQRDSVLYKFTNCSTTILNCTIAGPQGRTVYRVVTESGAPSSTMFKDNDNRNVAMVNWQPNANVEIRGIASRQRVRDWLRLSADQSKRVMQIGGTQYAWSPVEGFICLYKLQSAAPKVLARVGRAHDITLEMTQEAIQLGLLEACLVATVLLTCGHNVD</sequence>
<evidence type="ECO:0000313" key="2">
    <source>
        <dbReference type="EMBL" id="EPT02199.1"/>
    </source>
</evidence>
<proteinExistence type="predicted"/>
<dbReference type="OrthoDB" id="3191568at2759"/>
<reference evidence="2 3" key="1">
    <citation type="journal article" date="2012" name="Science">
        <title>The Paleozoic origin of enzymatic lignin decomposition reconstructed from 31 fungal genomes.</title>
        <authorList>
            <person name="Floudas D."/>
            <person name="Binder M."/>
            <person name="Riley R."/>
            <person name="Barry K."/>
            <person name="Blanchette R.A."/>
            <person name="Henrissat B."/>
            <person name="Martinez A.T."/>
            <person name="Otillar R."/>
            <person name="Spatafora J.W."/>
            <person name="Yadav J.S."/>
            <person name="Aerts A."/>
            <person name="Benoit I."/>
            <person name="Boyd A."/>
            <person name="Carlson A."/>
            <person name="Copeland A."/>
            <person name="Coutinho P.M."/>
            <person name="de Vries R.P."/>
            <person name="Ferreira P."/>
            <person name="Findley K."/>
            <person name="Foster B."/>
            <person name="Gaskell J."/>
            <person name="Glotzer D."/>
            <person name="Gorecki P."/>
            <person name="Heitman J."/>
            <person name="Hesse C."/>
            <person name="Hori C."/>
            <person name="Igarashi K."/>
            <person name="Jurgens J.A."/>
            <person name="Kallen N."/>
            <person name="Kersten P."/>
            <person name="Kohler A."/>
            <person name="Kuees U."/>
            <person name="Kumar T.K.A."/>
            <person name="Kuo A."/>
            <person name="LaButti K."/>
            <person name="Larrondo L.F."/>
            <person name="Lindquist E."/>
            <person name="Ling A."/>
            <person name="Lombard V."/>
            <person name="Lucas S."/>
            <person name="Lundell T."/>
            <person name="Martin R."/>
            <person name="McLaughlin D.J."/>
            <person name="Morgenstern I."/>
            <person name="Morin E."/>
            <person name="Murat C."/>
            <person name="Nagy L.G."/>
            <person name="Nolan M."/>
            <person name="Ohm R.A."/>
            <person name="Patyshakuliyeva A."/>
            <person name="Rokas A."/>
            <person name="Ruiz-Duenas F.J."/>
            <person name="Sabat G."/>
            <person name="Salamov A."/>
            <person name="Samejima M."/>
            <person name="Schmutz J."/>
            <person name="Slot J.C."/>
            <person name="St John F."/>
            <person name="Stenlid J."/>
            <person name="Sun H."/>
            <person name="Sun S."/>
            <person name="Syed K."/>
            <person name="Tsang A."/>
            <person name="Wiebenga A."/>
            <person name="Young D."/>
            <person name="Pisabarro A."/>
            <person name="Eastwood D.C."/>
            <person name="Martin F."/>
            <person name="Cullen D."/>
            <person name="Grigoriev I.V."/>
            <person name="Hibbett D.S."/>
        </authorList>
    </citation>
    <scope>NUCLEOTIDE SEQUENCE</scope>
    <source>
        <strain evidence="3">FP-58527</strain>
    </source>
</reference>
<dbReference type="HOGENOM" id="CLU_098000_0_0_1"/>
<dbReference type="eggNOG" id="ENOG502SPIU">
    <property type="taxonomic scope" value="Eukaryota"/>
</dbReference>
<keyword evidence="3" id="KW-1185">Reference proteome</keyword>
<dbReference type="EMBL" id="KE504137">
    <property type="protein sequence ID" value="EPT02199.1"/>
    <property type="molecule type" value="Genomic_DNA"/>
</dbReference>
<dbReference type="InParanoid" id="S8EG99"/>
<dbReference type="Pfam" id="PF20236">
    <property type="entry name" value="DUF6593"/>
    <property type="match status" value="1"/>
</dbReference>
<organism evidence="2 3">
    <name type="scientific">Fomitopsis schrenkii</name>
    <name type="common">Brown rot fungus</name>
    <dbReference type="NCBI Taxonomy" id="2126942"/>
    <lineage>
        <taxon>Eukaryota</taxon>
        <taxon>Fungi</taxon>
        <taxon>Dikarya</taxon>
        <taxon>Basidiomycota</taxon>
        <taxon>Agaricomycotina</taxon>
        <taxon>Agaricomycetes</taxon>
        <taxon>Polyporales</taxon>
        <taxon>Fomitopsis</taxon>
    </lineage>
</organism>
<evidence type="ECO:0000313" key="3">
    <source>
        <dbReference type="Proteomes" id="UP000015241"/>
    </source>
</evidence>
<dbReference type="Proteomes" id="UP000015241">
    <property type="component" value="Unassembled WGS sequence"/>
</dbReference>
<gene>
    <name evidence="2" type="ORF">FOMPIDRAFT_1029484</name>
</gene>
<accession>S8EG99</accession>
<evidence type="ECO:0000259" key="1">
    <source>
        <dbReference type="Pfam" id="PF20236"/>
    </source>
</evidence>
<dbReference type="InterPro" id="IPR046528">
    <property type="entry name" value="DUF6593"/>
</dbReference>
<feature type="domain" description="DUF6593" evidence="1">
    <location>
        <begin position="50"/>
        <end position="165"/>
    </location>
</feature>
<protein>
    <recommendedName>
        <fullName evidence="1">DUF6593 domain-containing protein</fullName>
    </recommendedName>
</protein>
<dbReference type="AlphaFoldDB" id="S8EG99"/>